<evidence type="ECO:0000256" key="2">
    <source>
        <dbReference type="ARBA" id="ARBA00010050"/>
    </source>
</evidence>
<dbReference type="Pfam" id="PF14938">
    <property type="entry name" value="SNAP"/>
    <property type="match status" value="1"/>
</dbReference>
<dbReference type="AlphaFoldDB" id="A0A443R789"/>
<dbReference type="OrthoDB" id="26569at2759"/>
<organism evidence="10 11">
    <name type="scientific">Dinothrombium tinctorium</name>
    <dbReference type="NCBI Taxonomy" id="1965070"/>
    <lineage>
        <taxon>Eukaryota</taxon>
        <taxon>Metazoa</taxon>
        <taxon>Ecdysozoa</taxon>
        <taxon>Arthropoda</taxon>
        <taxon>Chelicerata</taxon>
        <taxon>Arachnida</taxon>
        <taxon>Acari</taxon>
        <taxon>Acariformes</taxon>
        <taxon>Trombidiformes</taxon>
        <taxon>Prostigmata</taxon>
        <taxon>Anystina</taxon>
        <taxon>Parasitengona</taxon>
        <taxon>Trombidioidea</taxon>
        <taxon>Trombidiidae</taxon>
        <taxon>Dinothrombium</taxon>
    </lineage>
</organism>
<dbReference type="Proteomes" id="UP000285301">
    <property type="component" value="Unassembled WGS sequence"/>
</dbReference>
<dbReference type="GO" id="GO:0031201">
    <property type="term" value="C:SNARE complex"/>
    <property type="evidence" value="ECO:0007669"/>
    <property type="project" value="TreeGrafter"/>
</dbReference>
<evidence type="ECO:0000313" key="11">
    <source>
        <dbReference type="Proteomes" id="UP000285301"/>
    </source>
</evidence>
<dbReference type="GO" id="GO:0019905">
    <property type="term" value="F:syntaxin binding"/>
    <property type="evidence" value="ECO:0007669"/>
    <property type="project" value="TreeGrafter"/>
</dbReference>
<dbReference type="GO" id="GO:0005483">
    <property type="term" value="F:soluble NSF attachment protein activity"/>
    <property type="evidence" value="ECO:0007669"/>
    <property type="project" value="TreeGrafter"/>
</dbReference>
<dbReference type="InterPro" id="IPR011990">
    <property type="entry name" value="TPR-like_helical_dom_sf"/>
</dbReference>
<evidence type="ECO:0000256" key="6">
    <source>
        <dbReference type="ARBA" id="ARBA00023136"/>
    </source>
</evidence>
<keyword evidence="5" id="KW-0653">Protein transport</keyword>
<evidence type="ECO:0000313" key="10">
    <source>
        <dbReference type="EMBL" id="RWS11130.1"/>
    </source>
</evidence>
<feature type="compositionally biased region" description="Acidic residues" evidence="9">
    <location>
        <begin position="256"/>
        <end position="265"/>
    </location>
</feature>
<comment type="caution">
    <text evidence="10">The sequence shown here is derived from an EMBL/GenBank/DDBJ whole genome shotgun (WGS) entry which is preliminary data.</text>
</comment>
<evidence type="ECO:0000256" key="3">
    <source>
        <dbReference type="ARBA" id="ARBA00022448"/>
    </source>
</evidence>
<evidence type="ECO:0000256" key="9">
    <source>
        <dbReference type="SAM" id="MobiDB-lite"/>
    </source>
</evidence>
<evidence type="ECO:0000256" key="1">
    <source>
        <dbReference type="ARBA" id="ARBA00004170"/>
    </source>
</evidence>
<dbReference type="Gene3D" id="1.25.40.10">
    <property type="entry name" value="Tetratricopeptide repeat domain"/>
    <property type="match status" value="2"/>
</dbReference>
<dbReference type="STRING" id="1965070.A0A443R789"/>
<feature type="region of interest" description="Disordered" evidence="9">
    <location>
        <begin position="241"/>
        <end position="265"/>
    </location>
</feature>
<gene>
    <name evidence="10" type="ORF">B4U79_08952</name>
</gene>
<dbReference type="GO" id="GO:0005774">
    <property type="term" value="C:vacuolar membrane"/>
    <property type="evidence" value="ECO:0007669"/>
    <property type="project" value="TreeGrafter"/>
</dbReference>
<keyword evidence="11" id="KW-1185">Reference proteome</keyword>
<name>A0A443R789_9ACAR</name>
<dbReference type="PANTHER" id="PTHR13768:SF2">
    <property type="entry name" value="GAMMA-SOLUBLE NSF ATTACHMENT PROTEIN"/>
    <property type="match status" value="1"/>
</dbReference>
<protein>
    <recommendedName>
        <fullName evidence="7">Gamma-soluble NSF attachment protein</fullName>
    </recommendedName>
    <alternativeName>
        <fullName evidence="8">N-ethylmaleimide-sensitive factor attachment protein gamma</fullName>
    </alternativeName>
</protein>
<dbReference type="EMBL" id="NCKU01001832">
    <property type="protein sequence ID" value="RWS11130.1"/>
    <property type="molecule type" value="Genomic_DNA"/>
</dbReference>
<keyword evidence="4" id="KW-0931">ER-Golgi transport</keyword>
<reference evidence="10 11" key="1">
    <citation type="journal article" date="2018" name="Gigascience">
        <title>Genomes of trombidid mites reveal novel predicted allergens and laterally-transferred genes associated with secondary metabolism.</title>
        <authorList>
            <person name="Dong X."/>
            <person name="Chaisiri K."/>
            <person name="Xia D."/>
            <person name="Armstrong S.D."/>
            <person name="Fang Y."/>
            <person name="Donnelly M.J."/>
            <person name="Kadowaki T."/>
            <person name="McGarry J.W."/>
            <person name="Darby A.C."/>
            <person name="Makepeace B.L."/>
        </authorList>
    </citation>
    <scope>NUCLEOTIDE SEQUENCE [LARGE SCALE GENOMIC DNA]</scope>
    <source>
        <strain evidence="10">UoL-WK</strain>
    </source>
</reference>
<sequence>MSSKVKEAEQCLKEAEKYLKTSMFKWKPDFDSAANEYQKAGTFAAISCMKDMNNCNDSVKFFEKACALFRENGIPDTAALSMERGAKMLEPKLPEKAAEFYLTAADIAMLESKNHQAAEFCGNAARIYLKLKKYEDAIDAVNKQMGLLRECEDTRPCGRLVVCQVLIHLTREDFVAAQKAFNDGKSYVEDDELYSLTQLLTGFDEMDSKQIIKALEHPFIKSLDTEYTKLARNIQQKHGAMIQSTSAPQPTHVEETVDDEAGALL</sequence>
<proteinExistence type="inferred from homology"/>
<comment type="subcellular location">
    <subcellularLocation>
        <location evidence="1">Membrane</location>
        <topology evidence="1">Peripheral membrane protein</topology>
    </subcellularLocation>
</comment>
<comment type="similarity">
    <text evidence="2">Belongs to the SNAP family.</text>
</comment>
<dbReference type="InterPro" id="IPR000744">
    <property type="entry name" value="NSF_attach"/>
</dbReference>
<evidence type="ECO:0000256" key="4">
    <source>
        <dbReference type="ARBA" id="ARBA00022892"/>
    </source>
</evidence>
<evidence type="ECO:0000256" key="8">
    <source>
        <dbReference type="ARBA" id="ARBA00042485"/>
    </source>
</evidence>
<keyword evidence="6" id="KW-0472">Membrane</keyword>
<dbReference type="GO" id="GO:0006886">
    <property type="term" value="P:intracellular protein transport"/>
    <property type="evidence" value="ECO:0007669"/>
    <property type="project" value="InterPro"/>
</dbReference>
<dbReference type="SUPFAM" id="SSF48452">
    <property type="entry name" value="TPR-like"/>
    <property type="match status" value="1"/>
</dbReference>
<evidence type="ECO:0000256" key="5">
    <source>
        <dbReference type="ARBA" id="ARBA00022927"/>
    </source>
</evidence>
<dbReference type="GO" id="GO:0016192">
    <property type="term" value="P:vesicle-mediated transport"/>
    <property type="evidence" value="ECO:0007669"/>
    <property type="project" value="UniProtKB-KW"/>
</dbReference>
<evidence type="ECO:0000256" key="7">
    <source>
        <dbReference type="ARBA" id="ARBA00040047"/>
    </source>
</evidence>
<accession>A0A443R789</accession>
<keyword evidence="3" id="KW-0813">Transport</keyword>
<dbReference type="PANTHER" id="PTHR13768">
    <property type="entry name" value="SOLUBLE NSF ATTACHMENT PROTEIN SNAP"/>
    <property type="match status" value="1"/>
</dbReference>